<comment type="caution">
    <text evidence="2">The sequence shown here is derived from an EMBL/GenBank/DDBJ whole genome shotgun (WGS) entry which is preliminary data.</text>
</comment>
<feature type="compositionally biased region" description="Polar residues" evidence="1">
    <location>
        <begin position="112"/>
        <end position="121"/>
    </location>
</feature>
<feature type="compositionally biased region" description="Basic and acidic residues" evidence="1">
    <location>
        <begin position="32"/>
        <end position="41"/>
    </location>
</feature>
<dbReference type="Proteomes" id="UP000254863">
    <property type="component" value="Unassembled WGS sequence"/>
</dbReference>
<proteinExistence type="predicted"/>
<feature type="compositionally biased region" description="Basic and acidic residues" evidence="1">
    <location>
        <begin position="176"/>
        <end position="191"/>
    </location>
</feature>
<dbReference type="AlphaFoldDB" id="A0A7H4PLB0"/>
<accession>A0A7H4PLB0</accession>
<feature type="region of interest" description="Disordered" evidence="1">
    <location>
        <begin position="1"/>
        <end position="137"/>
    </location>
</feature>
<sequence length="191" mass="20403">MGGQPQQAGLNNLYPPAPSATLSPSASTLRRRRDDQRDRHSPPAPGAAQRAAFCQFSPARSPAKPGAHRQQRLFIEDQNRRGDSRGKGRQRHPAQGNAQRRKRRPAPDDDSSITPPNSSAAPQAAVSGLANATPPRLIPSADVATTASEAPALRPRICGSPSGLRITVCSSSPATAERHAGEQRRRETYQA</sequence>
<evidence type="ECO:0000313" key="3">
    <source>
        <dbReference type="Proteomes" id="UP000254863"/>
    </source>
</evidence>
<feature type="compositionally biased region" description="Low complexity" evidence="1">
    <location>
        <begin position="19"/>
        <end position="28"/>
    </location>
</feature>
<feature type="compositionally biased region" description="Basic and acidic residues" evidence="1">
    <location>
        <begin position="74"/>
        <end position="86"/>
    </location>
</feature>
<organism evidence="2 3">
    <name type="scientific">Klebsiella michiganensis</name>
    <dbReference type="NCBI Taxonomy" id="1134687"/>
    <lineage>
        <taxon>Bacteria</taxon>
        <taxon>Pseudomonadati</taxon>
        <taxon>Pseudomonadota</taxon>
        <taxon>Gammaproteobacteria</taxon>
        <taxon>Enterobacterales</taxon>
        <taxon>Enterobacteriaceae</taxon>
        <taxon>Klebsiella/Raoultella group</taxon>
        <taxon>Klebsiella</taxon>
    </lineage>
</organism>
<feature type="compositionally biased region" description="Polar residues" evidence="1">
    <location>
        <begin position="1"/>
        <end position="10"/>
    </location>
</feature>
<reference evidence="2 3" key="1">
    <citation type="submission" date="2018-06" db="EMBL/GenBank/DDBJ databases">
        <authorList>
            <consortium name="Pathogen Informatics"/>
            <person name="Doyle S."/>
        </authorList>
    </citation>
    <scope>NUCLEOTIDE SEQUENCE [LARGE SCALE GENOMIC DNA]</scope>
    <source>
        <strain evidence="2 3">NCTC11685</strain>
    </source>
</reference>
<feature type="region of interest" description="Disordered" evidence="1">
    <location>
        <begin position="171"/>
        <end position="191"/>
    </location>
</feature>
<evidence type="ECO:0000256" key="1">
    <source>
        <dbReference type="SAM" id="MobiDB-lite"/>
    </source>
</evidence>
<dbReference type="EMBL" id="UGMS01000003">
    <property type="protein sequence ID" value="STW79183.1"/>
    <property type="molecule type" value="Genomic_DNA"/>
</dbReference>
<evidence type="ECO:0000313" key="2">
    <source>
        <dbReference type="EMBL" id="STW79183.1"/>
    </source>
</evidence>
<gene>
    <name evidence="2" type="ORF">NCTC11685_06510</name>
</gene>
<protein>
    <submittedName>
        <fullName evidence="2">Uncharacterized protein</fullName>
    </submittedName>
</protein>
<name>A0A7H4PLB0_9ENTR</name>